<evidence type="ECO:0000256" key="6">
    <source>
        <dbReference type="ARBA" id="ARBA00023242"/>
    </source>
</evidence>
<comment type="caution">
    <text evidence="10">The sequence shown here is derived from an EMBL/GenBank/DDBJ whole genome shotgun (WGS) entry which is preliminary data.</text>
</comment>
<evidence type="ECO:0000256" key="5">
    <source>
        <dbReference type="ARBA" id="ARBA00023163"/>
    </source>
</evidence>
<keyword evidence="8" id="KW-0812">Transmembrane</keyword>
<dbReference type="GO" id="GO:0000981">
    <property type="term" value="F:DNA-binding transcription factor activity, RNA polymerase II-specific"/>
    <property type="evidence" value="ECO:0007669"/>
    <property type="project" value="InterPro"/>
</dbReference>
<evidence type="ECO:0000256" key="7">
    <source>
        <dbReference type="SAM" id="MobiDB-lite"/>
    </source>
</evidence>
<keyword evidence="4" id="KW-0238">DNA-binding</keyword>
<dbReference type="GO" id="GO:0005634">
    <property type="term" value="C:nucleus"/>
    <property type="evidence" value="ECO:0007669"/>
    <property type="project" value="UniProtKB-SubCell"/>
</dbReference>
<evidence type="ECO:0000256" key="2">
    <source>
        <dbReference type="ARBA" id="ARBA00022723"/>
    </source>
</evidence>
<sequence>MHKVNRTCDQCRRRKIRCIAPEPALGKPPICAYCASRNYDCHFSPFRRRPKAQVPEPDVSSSVPPSGRSPDTGDLYVDRILHSLEEPNEPILFNEDFVIKVPDEQISSCGLAFFSEQRVASLTSRMGSAHLRELIEKLDNIIVERLSLTRPSPWTRIQFMKPPKGPQVTPDEARDYIRAYFENLHPVYPFLDRDIFETKALSPQLPHVLDQNPIFSALYHAVLALGSQFFRQGTYSPGTGKSWELFQVSLGHMAEIILPRESLENVQAITAMSIYALNACCLQIDDALVAHAARMAIVLRYHRSSAAQSDQARVFWVIYALEKQQCLLSRCSSMIPDEDIACPAPSAPESIVGAYNAFLTFVRIGRISSVAYQSLFSISAAQKSAPALQAAILHMRGLLEEWRMGIPAAFRPCEPANFDALTDASTRLAVLQTHYLYLGLIISIERLTLHLDKERGAASQRSRVNLMNAARTIVDLSRYIELEPYVPVAITCIMPLTALFILFDFIIHNPLHRETRANLTLLDTIAGYFSMIDFASKGALPGRVIPEFAQIAREYFIKVQTQGITEAERASDAKDDALGPKESPATRDKAGEPSTEMQQDNPAAEESWANAVGSDYLSYPTPANFEVPTDMQMWDAGDFRSIFGTAFPEWAMGPDVALGSLGLTDGGR</sequence>
<comment type="subcellular location">
    <subcellularLocation>
        <location evidence="1">Nucleus</location>
    </subcellularLocation>
</comment>
<dbReference type="CDD" id="cd12148">
    <property type="entry name" value="fungal_TF_MHR"/>
    <property type="match status" value="1"/>
</dbReference>
<reference evidence="10 11" key="1">
    <citation type="submission" date="2018-12" db="EMBL/GenBank/DDBJ databases">
        <title>Genome of Verticillium dahliae isolate Getta Getta.</title>
        <authorList>
            <person name="Gardiner D.M."/>
        </authorList>
    </citation>
    <scope>NUCLEOTIDE SEQUENCE [LARGE SCALE GENOMIC DNA]</scope>
    <source>
        <strain evidence="10 11">Getta Getta</strain>
    </source>
</reference>
<name>A0A444RMH4_VERDA</name>
<dbReference type="Pfam" id="PF04082">
    <property type="entry name" value="Fungal_trans"/>
    <property type="match status" value="1"/>
</dbReference>
<organism evidence="10 11">
    <name type="scientific">Verticillium dahliae</name>
    <name type="common">Verticillium wilt</name>
    <dbReference type="NCBI Taxonomy" id="27337"/>
    <lineage>
        <taxon>Eukaryota</taxon>
        <taxon>Fungi</taxon>
        <taxon>Dikarya</taxon>
        <taxon>Ascomycota</taxon>
        <taxon>Pezizomycotina</taxon>
        <taxon>Sordariomycetes</taxon>
        <taxon>Hypocreomycetidae</taxon>
        <taxon>Glomerellales</taxon>
        <taxon>Plectosphaerellaceae</taxon>
        <taxon>Verticillium</taxon>
    </lineage>
</organism>
<evidence type="ECO:0000256" key="4">
    <source>
        <dbReference type="ARBA" id="ARBA00023125"/>
    </source>
</evidence>
<dbReference type="GO" id="GO:0006351">
    <property type="term" value="P:DNA-templated transcription"/>
    <property type="evidence" value="ECO:0007669"/>
    <property type="project" value="InterPro"/>
</dbReference>
<dbReference type="GO" id="GO:0003677">
    <property type="term" value="F:DNA binding"/>
    <property type="evidence" value="ECO:0007669"/>
    <property type="project" value="UniProtKB-KW"/>
</dbReference>
<dbReference type="CDD" id="cd00067">
    <property type="entry name" value="GAL4"/>
    <property type="match status" value="1"/>
</dbReference>
<gene>
    <name evidence="10" type="ORF">VDGE_09577</name>
</gene>
<feature type="region of interest" description="Disordered" evidence="7">
    <location>
        <begin position="567"/>
        <end position="607"/>
    </location>
</feature>
<dbReference type="PANTHER" id="PTHR46910:SF37">
    <property type="entry name" value="ZN(II)2CYS6 TRANSCRIPTION FACTOR (EUROFUNG)"/>
    <property type="match status" value="1"/>
</dbReference>
<protein>
    <recommendedName>
        <fullName evidence="9">Zn(2)-C6 fungal-type domain-containing protein</fullName>
    </recommendedName>
</protein>
<feature type="transmembrane region" description="Helical" evidence="8">
    <location>
        <begin position="485"/>
        <end position="507"/>
    </location>
</feature>
<dbReference type="PROSITE" id="PS00463">
    <property type="entry name" value="ZN2_CY6_FUNGAL_1"/>
    <property type="match status" value="1"/>
</dbReference>
<evidence type="ECO:0000259" key="9">
    <source>
        <dbReference type="PROSITE" id="PS50048"/>
    </source>
</evidence>
<dbReference type="SMART" id="SM00066">
    <property type="entry name" value="GAL4"/>
    <property type="match status" value="1"/>
</dbReference>
<dbReference type="GO" id="GO:0008270">
    <property type="term" value="F:zinc ion binding"/>
    <property type="evidence" value="ECO:0007669"/>
    <property type="project" value="InterPro"/>
</dbReference>
<evidence type="ECO:0000256" key="1">
    <source>
        <dbReference type="ARBA" id="ARBA00004123"/>
    </source>
</evidence>
<dbReference type="Gene3D" id="4.10.240.10">
    <property type="entry name" value="Zn(2)-C6 fungal-type DNA-binding domain"/>
    <property type="match status" value="1"/>
</dbReference>
<evidence type="ECO:0000313" key="11">
    <source>
        <dbReference type="Proteomes" id="UP000288725"/>
    </source>
</evidence>
<feature type="domain" description="Zn(2)-C6 fungal-type" evidence="9">
    <location>
        <begin position="7"/>
        <end position="43"/>
    </location>
</feature>
<keyword evidence="2" id="KW-0479">Metal-binding</keyword>
<dbReference type="SMART" id="SM00906">
    <property type="entry name" value="Fungal_trans"/>
    <property type="match status" value="1"/>
</dbReference>
<dbReference type="InterPro" id="IPR036864">
    <property type="entry name" value="Zn2-C6_fun-type_DNA-bd_sf"/>
</dbReference>
<evidence type="ECO:0000313" key="10">
    <source>
        <dbReference type="EMBL" id="RXG42306.1"/>
    </source>
</evidence>
<dbReference type="Pfam" id="PF00172">
    <property type="entry name" value="Zn_clus"/>
    <property type="match status" value="1"/>
</dbReference>
<evidence type="ECO:0000256" key="3">
    <source>
        <dbReference type="ARBA" id="ARBA00023015"/>
    </source>
</evidence>
<keyword evidence="5" id="KW-0804">Transcription</keyword>
<dbReference type="EMBL" id="RSDZ01000141">
    <property type="protein sequence ID" value="RXG42306.1"/>
    <property type="molecule type" value="Genomic_DNA"/>
</dbReference>
<keyword evidence="6" id="KW-0539">Nucleus</keyword>
<feature type="region of interest" description="Disordered" evidence="7">
    <location>
        <begin position="50"/>
        <end position="74"/>
    </location>
</feature>
<keyword evidence="8" id="KW-0472">Membrane</keyword>
<dbReference type="PROSITE" id="PS50048">
    <property type="entry name" value="ZN2_CY6_FUNGAL_2"/>
    <property type="match status" value="1"/>
</dbReference>
<keyword evidence="8" id="KW-1133">Transmembrane helix</keyword>
<proteinExistence type="predicted"/>
<dbReference type="InterPro" id="IPR001138">
    <property type="entry name" value="Zn2Cys6_DnaBD"/>
</dbReference>
<feature type="compositionally biased region" description="Basic and acidic residues" evidence="7">
    <location>
        <begin position="567"/>
        <end position="591"/>
    </location>
</feature>
<accession>A0A444RMH4</accession>
<dbReference type="AlphaFoldDB" id="A0A444RMH4"/>
<dbReference type="Proteomes" id="UP000288725">
    <property type="component" value="Chromosome 7"/>
</dbReference>
<dbReference type="PANTHER" id="PTHR46910">
    <property type="entry name" value="TRANSCRIPTION FACTOR PDR1"/>
    <property type="match status" value="1"/>
</dbReference>
<feature type="compositionally biased region" description="Low complexity" evidence="7">
    <location>
        <begin position="54"/>
        <end position="70"/>
    </location>
</feature>
<evidence type="ECO:0000256" key="8">
    <source>
        <dbReference type="SAM" id="Phobius"/>
    </source>
</evidence>
<keyword evidence="3" id="KW-0805">Transcription regulation</keyword>
<dbReference type="SUPFAM" id="SSF57701">
    <property type="entry name" value="Zn2/Cys6 DNA-binding domain"/>
    <property type="match status" value="1"/>
</dbReference>
<dbReference type="InterPro" id="IPR050987">
    <property type="entry name" value="AtrR-like"/>
</dbReference>
<dbReference type="InterPro" id="IPR007219">
    <property type="entry name" value="XnlR_reg_dom"/>
</dbReference>